<comment type="caution">
    <text evidence="1">The sequence shown here is derived from an EMBL/GenBank/DDBJ whole genome shotgun (WGS) entry which is preliminary data.</text>
</comment>
<sequence>MVMFASMQYRKNKQKSSHIFLTVVPSSNKILIGFVRLDTYVLKDNLITKYVFIQIAIRYSFL</sequence>
<protein>
    <submittedName>
        <fullName evidence="1">Uncharacterized protein</fullName>
    </submittedName>
</protein>
<proteinExistence type="predicted"/>
<dbReference type="AlphaFoldDB" id="A0A0L0GLW5"/>
<gene>
    <name evidence="1" type="ORF">GM31_05880</name>
</gene>
<dbReference type="PATRIC" id="fig|379893.4.peg.1200"/>
<evidence type="ECO:0000313" key="1">
    <source>
        <dbReference type="EMBL" id="KNC89962.1"/>
    </source>
</evidence>
<accession>A0A0L0GLW5</accession>
<organism evidence="1 2">
    <name type="scientific">Trabulsiella odontotermitis</name>
    <dbReference type="NCBI Taxonomy" id="379893"/>
    <lineage>
        <taxon>Bacteria</taxon>
        <taxon>Pseudomonadati</taxon>
        <taxon>Pseudomonadota</taxon>
        <taxon>Gammaproteobacteria</taxon>
        <taxon>Enterobacterales</taxon>
        <taxon>Enterobacteriaceae</taxon>
        <taxon>Trabulsiella</taxon>
    </lineage>
</organism>
<evidence type="ECO:0000313" key="2">
    <source>
        <dbReference type="Proteomes" id="UP000037393"/>
    </source>
</evidence>
<dbReference type="Proteomes" id="UP000037393">
    <property type="component" value="Unassembled WGS sequence"/>
</dbReference>
<name>A0A0L0GLW5_9ENTR</name>
<keyword evidence="2" id="KW-1185">Reference proteome</keyword>
<dbReference type="EMBL" id="JNGI01000157">
    <property type="protein sequence ID" value="KNC89962.1"/>
    <property type="molecule type" value="Genomic_DNA"/>
</dbReference>
<reference evidence="1 2" key="1">
    <citation type="journal article" date="2015" name="Appl. Environ. Microbiol.">
        <title>The Enterobacterium Trabulsiella odontotermitis Presents Novel Adaptations Related to Its Association with Fungus-Growing Termites.</title>
        <authorList>
            <person name="Sapountzis P."/>
            <person name="Gruntjes T."/>
            <person name="Otani S."/>
            <person name="Estevez J."/>
            <person name="da Costa R.R."/>
            <person name="Plunkett G.3rd."/>
            <person name="Perna N.T."/>
            <person name="Poulsen M."/>
        </authorList>
    </citation>
    <scope>NUCLEOTIDE SEQUENCE [LARGE SCALE GENOMIC DNA]</scope>
    <source>
        <strain evidence="1 2">12</strain>
    </source>
</reference>